<gene>
    <name evidence="11" type="ORF">AGRI_09871</name>
</gene>
<dbReference type="SUPFAM" id="SSF55073">
    <property type="entry name" value="Nucleotide cyclase"/>
    <property type="match status" value="1"/>
</dbReference>
<dbReference type="PANTHER" id="PTHR45138">
    <property type="entry name" value="REGULATORY COMPONENTS OF SENSORY TRANSDUCTION SYSTEM"/>
    <property type="match status" value="1"/>
</dbReference>
<evidence type="ECO:0000256" key="9">
    <source>
        <dbReference type="SAM" id="Phobius"/>
    </source>
</evidence>
<dbReference type="SMART" id="SM00267">
    <property type="entry name" value="GGDEF"/>
    <property type="match status" value="1"/>
</dbReference>
<evidence type="ECO:0000256" key="2">
    <source>
        <dbReference type="ARBA" id="ARBA00004651"/>
    </source>
</evidence>
<dbReference type="Gene3D" id="3.30.70.270">
    <property type="match status" value="1"/>
</dbReference>
<dbReference type="InterPro" id="IPR000160">
    <property type="entry name" value="GGDEF_dom"/>
</dbReference>
<dbReference type="Pfam" id="PF00990">
    <property type="entry name" value="GGDEF"/>
    <property type="match status" value="1"/>
</dbReference>
<feature type="transmembrane region" description="Helical" evidence="9">
    <location>
        <begin position="282"/>
        <end position="304"/>
    </location>
</feature>
<comment type="caution">
    <text evidence="11">The sequence shown here is derived from an EMBL/GenBank/DDBJ whole genome shotgun (WGS) entry which is preliminary data.</text>
</comment>
<dbReference type="PANTHER" id="PTHR45138:SF9">
    <property type="entry name" value="DIGUANYLATE CYCLASE DGCM-RELATED"/>
    <property type="match status" value="1"/>
</dbReference>
<dbReference type="AlphaFoldDB" id="I9P0T2"/>
<feature type="transmembrane region" description="Helical" evidence="9">
    <location>
        <begin position="119"/>
        <end position="143"/>
    </location>
</feature>
<comment type="catalytic activity">
    <reaction evidence="8">
        <text>2 GTP = 3',3'-c-di-GMP + 2 diphosphate</text>
        <dbReference type="Rhea" id="RHEA:24898"/>
        <dbReference type="ChEBI" id="CHEBI:33019"/>
        <dbReference type="ChEBI" id="CHEBI:37565"/>
        <dbReference type="ChEBI" id="CHEBI:58805"/>
        <dbReference type="EC" id="2.7.7.65"/>
    </reaction>
</comment>
<dbReference type="PATRIC" id="fig|1195246.3.peg.1946"/>
<evidence type="ECO:0000256" key="6">
    <source>
        <dbReference type="ARBA" id="ARBA00022989"/>
    </source>
</evidence>
<dbReference type="FunFam" id="3.30.70.270:FF:000001">
    <property type="entry name" value="Diguanylate cyclase domain protein"/>
    <property type="match status" value="1"/>
</dbReference>
<dbReference type="NCBIfam" id="TIGR00254">
    <property type="entry name" value="GGDEF"/>
    <property type="match status" value="1"/>
</dbReference>
<feature type="transmembrane region" description="Helical" evidence="9">
    <location>
        <begin position="12"/>
        <end position="35"/>
    </location>
</feature>
<dbReference type="EMBL" id="AKKU01000017">
    <property type="protein sequence ID" value="EIW88512.1"/>
    <property type="molecule type" value="Genomic_DNA"/>
</dbReference>
<dbReference type="InterPro" id="IPR029787">
    <property type="entry name" value="Nucleotide_cyclase"/>
</dbReference>
<evidence type="ECO:0000256" key="8">
    <source>
        <dbReference type="ARBA" id="ARBA00034247"/>
    </source>
</evidence>
<feature type="domain" description="GGDEF" evidence="10">
    <location>
        <begin position="345"/>
        <end position="475"/>
    </location>
</feature>
<dbReference type="eggNOG" id="COG3706">
    <property type="taxonomic scope" value="Bacteria"/>
</dbReference>
<keyword evidence="12" id="KW-1185">Reference proteome</keyword>
<keyword evidence="6 9" id="KW-1133">Transmembrane helix</keyword>
<name>I9P0T2_9ALTE</name>
<evidence type="ECO:0000259" key="10">
    <source>
        <dbReference type="PROSITE" id="PS50887"/>
    </source>
</evidence>
<evidence type="ECO:0000313" key="11">
    <source>
        <dbReference type="EMBL" id="EIW88512.1"/>
    </source>
</evidence>
<dbReference type="STRING" id="1195246.AGRI_09871"/>
<dbReference type="InterPro" id="IPR007895">
    <property type="entry name" value="MASE1"/>
</dbReference>
<dbReference type="GO" id="GO:0005886">
    <property type="term" value="C:plasma membrane"/>
    <property type="evidence" value="ECO:0007669"/>
    <property type="project" value="UniProtKB-SubCell"/>
</dbReference>
<reference evidence="11 12" key="1">
    <citation type="journal article" date="2012" name="J. Bacteriol.">
        <title>Genome Sequence of Pectin-Degrading Alishewanella agri, Isolated from Landfill Soil.</title>
        <authorList>
            <person name="Kim J."/>
            <person name="Jung J."/>
            <person name="Sung J.S."/>
            <person name="Chun J."/>
            <person name="Park W."/>
        </authorList>
    </citation>
    <scope>NUCLEOTIDE SEQUENCE [LARGE SCALE GENOMIC DNA]</scope>
    <source>
        <strain evidence="11 12">BL06</strain>
    </source>
</reference>
<evidence type="ECO:0000256" key="3">
    <source>
        <dbReference type="ARBA" id="ARBA00012528"/>
    </source>
</evidence>
<feature type="transmembrane region" description="Helical" evidence="9">
    <location>
        <begin position="232"/>
        <end position="250"/>
    </location>
</feature>
<feature type="transmembrane region" description="Helical" evidence="9">
    <location>
        <begin position="257"/>
        <end position="276"/>
    </location>
</feature>
<feature type="transmembrane region" description="Helical" evidence="9">
    <location>
        <begin position="163"/>
        <end position="182"/>
    </location>
</feature>
<keyword evidence="4" id="KW-1003">Cell membrane</keyword>
<evidence type="ECO:0000256" key="1">
    <source>
        <dbReference type="ARBA" id="ARBA00001946"/>
    </source>
</evidence>
<dbReference type="GO" id="GO:0052621">
    <property type="term" value="F:diguanylate cyclase activity"/>
    <property type="evidence" value="ECO:0007669"/>
    <property type="project" value="UniProtKB-EC"/>
</dbReference>
<dbReference type="EC" id="2.7.7.65" evidence="3"/>
<keyword evidence="5 9" id="KW-0812">Transmembrane</keyword>
<sequence length="481" mass="53516">MPVTVIAPNARAFLLQLTIILTWILLYEAADILAYSPHASLWYPPAALSFAALTLFGWRALPAIFIACVLISLRHIELYHPADSVPYLQALYPSLAHSLSYLCGALGLRTLVIRQHLRYTGIVVSFLILAALAALAAALSGVWSLQWAGLLSDSERSAIWLGWWLGDLVAILSLTPLLFLLLDKLNGAQSVVRIGRLVPAIPGKWRDYAFKLSLALIAICCSMLLAQQIRQLEITFLIFFLILPAMWLVYTESVWRSFSGLALISLAIVVLMRVLQVTDYAAVYQFTIAMISASMLYGSAVPLLHATNQQLKQSLTIDPLTGILSRQAFIEQAELVMGRAGRRNTKLCLTVLDLDHFKRVNDVLGHQVGDQVLQQVCRKLQTQLRQQDLLGRFGGDELMLLLPETNAVEAALLCERLRQSIEKLQIKVIDQQVTASFGICEQQPNESFNQLFARADKTLLQAKQRGRNRIEIIAADDFATL</sequence>
<evidence type="ECO:0000313" key="12">
    <source>
        <dbReference type="Proteomes" id="UP000035062"/>
    </source>
</evidence>
<protein>
    <recommendedName>
        <fullName evidence="3">diguanylate cyclase</fullName>
        <ecNumber evidence="3">2.7.7.65</ecNumber>
    </recommendedName>
</protein>
<dbReference type="InterPro" id="IPR050469">
    <property type="entry name" value="Diguanylate_Cyclase"/>
</dbReference>
<comment type="cofactor">
    <cofactor evidence="1">
        <name>Mg(2+)</name>
        <dbReference type="ChEBI" id="CHEBI:18420"/>
    </cofactor>
</comment>
<comment type="subcellular location">
    <subcellularLocation>
        <location evidence="2">Cell membrane</location>
        <topology evidence="2">Multi-pass membrane protein</topology>
    </subcellularLocation>
</comment>
<dbReference type="Proteomes" id="UP000035062">
    <property type="component" value="Unassembled WGS sequence"/>
</dbReference>
<organism evidence="11 12">
    <name type="scientific">Alishewanella agri BL06</name>
    <dbReference type="NCBI Taxonomy" id="1195246"/>
    <lineage>
        <taxon>Bacteria</taxon>
        <taxon>Pseudomonadati</taxon>
        <taxon>Pseudomonadota</taxon>
        <taxon>Gammaproteobacteria</taxon>
        <taxon>Alteromonadales</taxon>
        <taxon>Alteromonadaceae</taxon>
        <taxon>Alishewanella</taxon>
    </lineage>
</organism>
<dbReference type="RefSeq" id="WP_008984817.1">
    <property type="nucleotide sequence ID" value="NZ_AKKU01000017.1"/>
</dbReference>
<evidence type="ECO:0000256" key="4">
    <source>
        <dbReference type="ARBA" id="ARBA00022475"/>
    </source>
</evidence>
<dbReference type="Pfam" id="PF05231">
    <property type="entry name" value="MASE1"/>
    <property type="match status" value="1"/>
</dbReference>
<dbReference type="CDD" id="cd01949">
    <property type="entry name" value="GGDEF"/>
    <property type="match status" value="1"/>
</dbReference>
<evidence type="ECO:0000256" key="5">
    <source>
        <dbReference type="ARBA" id="ARBA00022692"/>
    </source>
</evidence>
<dbReference type="InterPro" id="IPR043128">
    <property type="entry name" value="Rev_trsase/Diguanyl_cyclase"/>
</dbReference>
<proteinExistence type="predicted"/>
<feature type="transmembrane region" description="Helical" evidence="9">
    <location>
        <begin position="47"/>
        <end position="72"/>
    </location>
</feature>
<evidence type="ECO:0000256" key="7">
    <source>
        <dbReference type="ARBA" id="ARBA00023136"/>
    </source>
</evidence>
<dbReference type="PROSITE" id="PS50887">
    <property type="entry name" value="GGDEF"/>
    <property type="match status" value="1"/>
</dbReference>
<feature type="transmembrane region" description="Helical" evidence="9">
    <location>
        <begin position="208"/>
        <end position="226"/>
    </location>
</feature>
<accession>I9P0T2</accession>
<keyword evidence="7 9" id="KW-0472">Membrane</keyword>